<dbReference type="PANTHER" id="PTHR37299">
    <property type="entry name" value="TRANSCRIPTIONAL REGULATOR-RELATED"/>
    <property type="match status" value="1"/>
</dbReference>
<dbReference type="PANTHER" id="PTHR37299:SF1">
    <property type="entry name" value="STAGE 0 SPORULATION PROTEIN A HOMOLOG"/>
    <property type="match status" value="1"/>
</dbReference>
<dbReference type="GO" id="GO:0003677">
    <property type="term" value="F:DNA binding"/>
    <property type="evidence" value="ECO:0007669"/>
    <property type="project" value="InterPro"/>
</dbReference>
<dbReference type="Gene3D" id="2.40.50.1020">
    <property type="entry name" value="LytTr DNA-binding domain"/>
    <property type="match status" value="1"/>
</dbReference>
<name>A0A644XFF7_9ZZZZ</name>
<dbReference type="SMART" id="SM00448">
    <property type="entry name" value="REC"/>
    <property type="match status" value="1"/>
</dbReference>
<dbReference type="CDD" id="cd00156">
    <property type="entry name" value="REC"/>
    <property type="match status" value="1"/>
</dbReference>
<dbReference type="AlphaFoldDB" id="A0A644XFF7"/>
<evidence type="ECO:0008006" key="4">
    <source>
        <dbReference type="Google" id="ProtNLM"/>
    </source>
</evidence>
<evidence type="ECO:0000259" key="1">
    <source>
        <dbReference type="PROSITE" id="PS50110"/>
    </source>
</evidence>
<dbReference type="PROSITE" id="PS50930">
    <property type="entry name" value="HTH_LYTTR"/>
    <property type="match status" value="1"/>
</dbReference>
<dbReference type="SMART" id="SM00850">
    <property type="entry name" value="LytTR"/>
    <property type="match status" value="1"/>
</dbReference>
<comment type="caution">
    <text evidence="3">The sequence shown here is derived from an EMBL/GenBank/DDBJ whole genome shotgun (WGS) entry which is preliminary data.</text>
</comment>
<sequence>MFRIAVCDDDAAECSRLSGYVSEFFSLRNIPMEIDTFQSGAQFFAAEKCYDLYFFDVMMPQMSGLETARALRKKTDDPAIIFVTSSLESAVEGYSVRAAGFVLKPIQQTAFEETMSRVLKERFESRTASIQVIRNRVPLELRLEKVAYFESRLHQVYVTLCSGERFPITHKLGDLECCLAGYPQFLRCHQSYLVNLDSVEQMEPNGFLLRQSMVVPISRNYYRQSKAAFYRHRLR</sequence>
<dbReference type="InterPro" id="IPR011006">
    <property type="entry name" value="CheY-like_superfamily"/>
</dbReference>
<dbReference type="InterPro" id="IPR046947">
    <property type="entry name" value="LytR-like"/>
</dbReference>
<dbReference type="GO" id="GO:0000156">
    <property type="term" value="F:phosphorelay response regulator activity"/>
    <property type="evidence" value="ECO:0007669"/>
    <property type="project" value="InterPro"/>
</dbReference>
<dbReference type="Pfam" id="PF04397">
    <property type="entry name" value="LytTR"/>
    <property type="match status" value="1"/>
</dbReference>
<dbReference type="PROSITE" id="PS50110">
    <property type="entry name" value="RESPONSE_REGULATORY"/>
    <property type="match status" value="1"/>
</dbReference>
<proteinExistence type="predicted"/>
<dbReference type="Pfam" id="PF00072">
    <property type="entry name" value="Response_reg"/>
    <property type="match status" value="1"/>
</dbReference>
<dbReference type="SUPFAM" id="SSF52172">
    <property type="entry name" value="CheY-like"/>
    <property type="match status" value="1"/>
</dbReference>
<dbReference type="Gene3D" id="3.40.50.2300">
    <property type="match status" value="1"/>
</dbReference>
<dbReference type="InterPro" id="IPR001789">
    <property type="entry name" value="Sig_transdc_resp-reg_receiver"/>
</dbReference>
<accession>A0A644XFF7</accession>
<gene>
    <name evidence="3" type="ORF">SDC9_61011</name>
</gene>
<dbReference type="InterPro" id="IPR007492">
    <property type="entry name" value="LytTR_DNA-bd_dom"/>
</dbReference>
<organism evidence="3">
    <name type="scientific">bioreactor metagenome</name>
    <dbReference type="NCBI Taxonomy" id="1076179"/>
    <lineage>
        <taxon>unclassified sequences</taxon>
        <taxon>metagenomes</taxon>
        <taxon>ecological metagenomes</taxon>
    </lineage>
</organism>
<evidence type="ECO:0000259" key="2">
    <source>
        <dbReference type="PROSITE" id="PS50930"/>
    </source>
</evidence>
<protein>
    <recommendedName>
        <fullName evidence="4">Stage 0 sporulation protein A homolog</fullName>
    </recommendedName>
</protein>
<dbReference type="EMBL" id="VSSQ01002314">
    <property type="protein sequence ID" value="MPM14647.1"/>
    <property type="molecule type" value="Genomic_DNA"/>
</dbReference>
<feature type="domain" description="Response regulatory" evidence="1">
    <location>
        <begin position="3"/>
        <end position="119"/>
    </location>
</feature>
<reference evidence="3" key="1">
    <citation type="submission" date="2019-08" db="EMBL/GenBank/DDBJ databases">
        <authorList>
            <person name="Kucharzyk K."/>
            <person name="Murdoch R.W."/>
            <person name="Higgins S."/>
            <person name="Loffler F."/>
        </authorList>
    </citation>
    <scope>NUCLEOTIDE SEQUENCE</scope>
</reference>
<evidence type="ECO:0000313" key="3">
    <source>
        <dbReference type="EMBL" id="MPM14647.1"/>
    </source>
</evidence>
<feature type="domain" description="HTH LytTR-type" evidence="2">
    <location>
        <begin position="130"/>
        <end position="231"/>
    </location>
</feature>